<protein>
    <submittedName>
        <fullName evidence="1">Uncharacterized protein</fullName>
    </submittedName>
</protein>
<accession>A0A1D6GRI3</accession>
<reference evidence="1" key="1">
    <citation type="submission" date="2015-12" db="EMBL/GenBank/DDBJ databases">
        <title>Update maize B73 reference genome by single molecule sequencing technologies.</title>
        <authorList>
            <consortium name="Maize Genome Sequencing Project"/>
            <person name="Ware D."/>
        </authorList>
    </citation>
    <scope>NUCLEOTIDE SEQUENCE</scope>
    <source>
        <tissue evidence="1">Seedling</tissue>
    </source>
</reference>
<evidence type="ECO:0000313" key="1">
    <source>
        <dbReference type="EMBL" id="AQK65657.1"/>
    </source>
</evidence>
<organism evidence="1">
    <name type="scientific">Zea mays</name>
    <name type="common">Maize</name>
    <dbReference type="NCBI Taxonomy" id="4577"/>
    <lineage>
        <taxon>Eukaryota</taxon>
        <taxon>Viridiplantae</taxon>
        <taxon>Streptophyta</taxon>
        <taxon>Embryophyta</taxon>
        <taxon>Tracheophyta</taxon>
        <taxon>Spermatophyta</taxon>
        <taxon>Magnoliopsida</taxon>
        <taxon>Liliopsida</taxon>
        <taxon>Poales</taxon>
        <taxon>Poaceae</taxon>
        <taxon>PACMAD clade</taxon>
        <taxon>Panicoideae</taxon>
        <taxon>Andropogonodae</taxon>
        <taxon>Andropogoneae</taxon>
        <taxon>Tripsacinae</taxon>
        <taxon>Zea</taxon>
    </lineage>
</organism>
<proteinExistence type="predicted"/>
<sequence length="62" mass="7307">MLYFLWTWKACLCIKLKYLEVLLTGKLQRPYFLHSIQDRVSTLLSLRITAVGEGIKPRPTWP</sequence>
<name>A0A1D6GRI3_MAIZE</name>
<dbReference type="EMBL" id="CM000781">
    <property type="protein sequence ID" value="AQK65657.1"/>
    <property type="molecule type" value="Genomic_DNA"/>
</dbReference>
<gene>
    <name evidence="1" type="ORF">ZEAMMB73_Zm00001d014261</name>
</gene>
<dbReference type="AlphaFoldDB" id="A0A1D6GRI3"/>